<dbReference type="EMBL" id="JABFUD020000011">
    <property type="protein sequence ID" value="KAI5073908.1"/>
    <property type="molecule type" value="Genomic_DNA"/>
</dbReference>
<dbReference type="GO" id="GO:0003729">
    <property type="term" value="F:mRNA binding"/>
    <property type="evidence" value="ECO:0007669"/>
    <property type="project" value="UniProtKB-ARBA"/>
</dbReference>
<dbReference type="FunFam" id="1.25.40.10:FF:000344">
    <property type="entry name" value="Pentatricopeptide repeat-containing protein"/>
    <property type="match status" value="1"/>
</dbReference>
<feature type="repeat" description="PPR" evidence="2">
    <location>
        <begin position="218"/>
        <end position="252"/>
    </location>
</feature>
<evidence type="ECO:0000256" key="1">
    <source>
        <dbReference type="ARBA" id="ARBA00022737"/>
    </source>
</evidence>
<dbReference type="InterPro" id="IPR002885">
    <property type="entry name" value="PPR_rpt"/>
</dbReference>
<dbReference type="InterPro" id="IPR011990">
    <property type="entry name" value="TPR-like_helical_dom_sf"/>
</dbReference>
<keyword evidence="1" id="KW-0677">Repeat</keyword>
<name>A0A9D4UUW5_ADICA</name>
<feature type="repeat" description="PPR" evidence="2">
    <location>
        <begin position="116"/>
        <end position="150"/>
    </location>
</feature>
<dbReference type="Pfam" id="PF01535">
    <property type="entry name" value="PPR"/>
    <property type="match status" value="3"/>
</dbReference>
<accession>A0A9D4UUW5</accession>
<dbReference type="Proteomes" id="UP000886520">
    <property type="component" value="Chromosome 11"/>
</dbReference>
<dbReference type="Pfam" id="PF13041">
    <property type="entry name" value="PPR_2"/>
    <property type="match status" value="5"/>
</dbReference>
<dbReference type="NCBIfam" id="TIGR00756">
    <property type="entry name" value="PPR"/>
    <property type="match status" value="5"/>
</dbReference>
<dbReference type="GO" id="GO:0009451">
    <property type="term" value="P:RNA modification"/>
    <property type="evidence" value="ECO:0007669"/>
    <property type="project" value="InterPro"/>
</dbReference>
<dbReference type="OrthoDB" id="1893323at2759"/>
<feature type="repeat" description="PPR" evidence="2">
    <location>
        <begin position="422"/>
        <end position="456"/>
    </location>
</feature>
<dbReference type="AlphaFoldDB" id="A0A9D4UUW5"/>
<evidence type="ECO:0008006" key="5">
    <source>
        <dbReference type="Google" id="ProtNLM"/>
    </source>
</evidence>
<evidence type="ECO:0000313" key="4">
    <source>
        <dbReference type="Proteomes" id="UP000886520"/>
    </source>
</evidence>
<feature type="repeat" description="PPR" evidence="2">
    <location>
        <begin position="625"/>
        <end position="659"/>
    </location>
</feature>
<feature type="repeat" description="PPR" evidence="2">
    <location>
        <begin position="320"/>
        <end position="354"/>
    </location>
</feature>
<proteinExistence type="predicted"/>
<dbReference type="PANTHER" id="PTHR24015:SF1693">
    <property type="entry name" value="DYW DOMAIN-CONTAINING PROTEIN"/>
    <property type="match status" value="1"/>
</dbReference>
<reference evidence="3" key="1">
    <citation type="submission" date="2021-01" db="EMBL/GenBank/DDBJ databases">
        <title>Adiantum capillus-veneris genome.</title>
        <authorList>
            <person name="Fang Y."/>
            <person name="Liao Q."/>
        </authorList>
    </citation>
    <scope>NUCLEOTIDE SEQUENCE</scope>
    <source>
        <strain evidence="3">H3</strain>
        <tissue evidence="3">Leaf</tissue>
    </source>
</reference>
<dbReference type="FunFam" id="1.25.40.10:FF:000073">
    <property type="entry name" value="Pentatricopeptide repeat-containing protein chloroplastic"/>
    <property type="match status" value="2"/>
</dbReference>
<comment type="caution">
    <text evidence="3">The sequence shown here is derived from an EMBL/GenBank/DDBJ whole genome shotgun (WGS) entry which is preliminary data.</text>
</comment>
<dbReference type="PANTHER" id="PTHR24015">
    <property type="entry name" value="OS07G0578800 PROTEIN-RELATED"/>
    <property type="match status" value="1"/>
</dbReference>
<gene>
    <name evidence="3" type="ORF">GOP47_0011921</name>
</gene>
<dbReference type="InterPro" id="IPR046960">
    <property type="entry name" value="PPR_At4g14850-like_plant"/>
</dbReference>
<evidence type="ECO:0000313" key="3">
    <source>
        <dbReference type="EMBL" id="KAI5073908.1"/>
    </source>
</evidence>
<evidence type="ECO:0000256" key="2">
    <source>
        <dbReference type="PROSITE-ProRule" id="PRU00708"/>
    </source>
</evidence>
<dbReference type="PROSITE" id="PS51375">
    <property type="entry name" value="PPR"/>
    <property type="match status" value="6"/>
</dbReference>
<feature type="repeat" description="PPR" evidence="2">
    <location>
        <begin position="523"/>
        <end position="557"/>
    </location>
</feature>
<keyword evidence="4" id="KW-1185">Reference proteome</keyword>
<sequence length="783" mass="85801">MSKAAKPLLQRTIAFKTLFTSVPQRTRSWDLLNLNETLTILEDGFPSKPSVDVVARILHASRKLGNQQTTLRLYAYMLRMGMAIHPPLGNQLVSLLVEMGCTSNAQELFEKLAYRSASSWNSLISGYLKCGSLHSALALYQTMHMDSARPSVVNFVGLLKACAKLQDLDTGTRLHTHVAQLGLVDKDIFLGSILVDMYAKCGSMGQAQEVFDELPVQGVVAWTALIGGYVKDGCAKRALECYEQMLLSDLSPDVITFTCSLKACSSLSAIDKGQEIHAEMARRGFVGKDVLVGSSLVDMYTSCGFLVQAQEVFHKLPVKDVVSWTAMIAGYTRGGFSEKALECYGQMQFEGIPANSVTFACTLKACIYAGTLLKALEIHEEAIKRGLANTDQLVGNALVDMYANFGFLSKAREVLVSLRHRDVVSWNSLISGYVMHGHGKEALASHDQMQQEGISSDDVTFVCCLKACASLRAIQEGEKFHAEIARRGYYGSEHVAHVLVDMYAKGGSFVRAEEVIEELPYQDVVMWNSLISGQIKHGCLEEALYSLEQMQVQGISPDAISYVCGLKACGNLGLLEKGEHMHAEVSKQGSLDRDITIGNTLVDMYAKCGLLSKAQAVFDKLCSWDVIAWTSLIAGYAQIGGNEDVICGFDRMREEGLEPNLVTFVSVLNACSHAGLVNMGETYFDAMITEYGINPALEHFTCMVDLLGRAGQVEKAVSMIQHIPYHPDLVVWHTMLGACQQWGILELGRQAFKHAMPLDDMDAAAYIFMSNICADARSEGICS</sequence>
<organism evidence="3 4">
    <name type="scientific">Adiantum capillus-veneris</name>
    <name type="common">Maidenhair fern</name>
    <dbReference type="NCBI Taxonomy" id="13818"/>
    <lineage>
        <taxon>Eukaryota</taxon>
        <taxon>Viridiplantae</taxon>
        <taxon>Streptophyta</taxon>
        <taxon>Embryophyta</taxon>
        <taxon>Tracheophyta</taxon>
        <taxon>Polypodiopsida</taxon>
        <taxon>Polypodiidae</taxon>
        <taxon>Polypodiales</taxon>
        <taxon>Pteridineae</taxon>
        <taxon>Pteridaceae</taxon>
        <taxon>Vittarioideae</taxon>
        <taxon>Adiantum</taxon>
    </lineage>
</organism>
<protein>
    <recommendedName>
        <fullName evidence="5">Pentatricopeptide repeat-containing protein</fullName>
    </recommendedName>
</protein>
<dbReference type="FunFam" id="1.25.40.10:FF:000090">
    <property type="entry name" value="Pentatricopeptide repeat-containing protein, chloroplastic"/>
    <property type="match status" value="1"/>
</dbReference>
<dbReference type="Gene3D" id="1.25.40.10">
    <property type="entry name" value="Tetratricopeptide repeat domain"/>
    <property type="match status" value="5"/>
</dbReference>